<evidence type="ECO:0000313" key="2">
    <source>
        <dbReference type="EMBL" id="VFJ96784.1"/>
    </source>
</evidence>
<dbReference type="EMBL" id="CAADFH010000063">
    <property type="protein sequence ID" value="VFJ96784.1"/>
    <property type="molecule type" value="Genomic_DNA"/>
</dbReference>
<dbReference type="EMBL" id="CAADFF010000121">
    <property type="protein sequence ID" value="VFJ98463.1"/>
    <property type="molecule type" value="Genomic_DNA"/>
</dbReference>
<evidence type="ECO:0000313" key="3">
    <source>
        <dbReference type="EMBL" id="VFJ98463.1"/>
    </source>
</evidence>
<proteinExistence type="predicted"/>
<dbReference type="AlphaFoldDB" id="A0A450V0Z7"/>
<name>A0A450V0Z7_9GAMM</name>
<sequence>MPYENIDASLSPAAIKTAFETVFQKMPHLSTSLPSNENQYSRRAPIASAGYQSSSLVTGMP</sequence>
<organism evidence="3">
    <name type="scientific">Candidatus Kentrum sp. LFY</name>
    <dbReference type="NCBI Taxonomy" id="2126342"/>
    <lineage>
        <taxon>Bacteria</taxon>
        <taxon>Pseudomonadati</taxon>
        <taxon>Pseudomonadota</taxon>
        <taxon>Gammaproteobacteria</taxon>
        <taxon>Candidatus Kentrum</taxon>
    </lineage>
</organism>
<reference evidence="3" key="1">
    <citation type="submission" date="2019-02" db="EMBL/GenBank/DDBJ databases">
        <authorList>
            <person name="Gruber-Vodicka R. H."/>
            <person name="Seah K. B. B."/>
        </authorList>
    </citation>
    <scope>NUCLEOTIDE SEQUENCE</scope>
    <source>
        <strain evidence="2">BECK_M6</strain>
        <strain evidence="3">BECK_M7</strain>
    </source>
</reference>
<feature type="region of interest" description="Disordered" evidence="1">
    <location>
        <begin position="29"/>
        <end position="61"/>
    </location>
</feature>
<evidence type="ECO:0000256" key="1">
    <source>
        <dbReference type="SAM" id="MobiDB-lite"/>
    </source>
</evidence>
<feature type="compositionally biased region" description="Polar residues" evidence="1">
    <location>
        <begin position="50"/>
        <end position="61"/>
    </location>
</feature>
<feature type="compositionally biased region" description="Polar residues" evidence="1">
    <location>
        <begin position="29"/>
        <end position="41"/>
    </location>
</feature>
<protein>
    <submittedName>
        <fullName evidence="3">Uncharacterized protein</fullName>
    </submittedName>
</protein>
<gene>
    <name evidence="2" type="ORF">BECKLFY1418A_GA0070994_10631</name>
    <name evidence="3" type="ORF">BECKLFY1418B_GA0070995_11211</name>
</gene>
<accession>A0A450V0Z7</accession>